<name>A0ABU9N342_9FLAO</name>
<keyword evidence="1" id="KW-1133">Transmembrane helix</keyword>
<evidence type="ECO:0000313" key="2">
    <source>
        <dbReference type="EMBL" id="MEM0542132.1"/>
    </source>
</evidence>
<evidence type="ECO:0000313" key="3">
    <source>
        <dbReference type="Proteomes" id="UP001460072"/>
    </source>
</evidence>
<reference evidence="2 3" key="1">
    <citation type="submission" date="2024-03" db="EMBL/GenBank/DDBJ databases">
        <title>Two novel species of the genus Flavobacterium exhibiting potentially degradation of complex polysaccharides.</title>
        <authorList>
            <person name="Lian X."/>
        </authorList>
    </citation>
    <scope>NUCLEOTIDE SEQUENCE [LARGE SCALE GENOMIC DNA]</scope>
    <source>
        <strain evidence="3">j3</strain>
    </source>
</reference>
<protein>
    <recommendedName>
        <fullName evidence="4">SMODS-associated NUDIX domain-containing protein</fullName>
    </recommendedName>
</protein>
<evidence type="ECO:0008006" key="4">
    <source>
        <dbReference type="Google" id="ProtNLM"/>
    </source>
</evidence>
<keyword evidence="1" id="KW-0472">Membrane</keyword>
<accession>A0ABU9N342</accession>
<dbReference type="RefSeq" id="WP_342695356.1">
    <property type="nucleotide sequence ID" value="NZ_JBCGDO010000005.1"/>
</dbReference>
<organism evidence="2 3">
    <name type="scientific">Flavobacterium aureirubrum</name>
    <dbReference type="NCBI Taxonomy" id="3133147"/>
    <lineage>
        <taxon>Bacteria</taxon>
        <taxon>Pseudomonadati</taxon>
        <taxon>Bacteroidota</taxon>
        <taxon>Flavobacteriia</taxon>
        <taxon>Flavobacteriales</taxon>
        <taxon>Flavobacteriaceae</taxon>
        <taxon>Flavobacterium</taxon>
    </lineage>
</organism>
<sequence>MNKNITNNLIILFTGSYLVILSIIIYCSEFNTNVVKDITLITTSFSTLIIALLLYDRFNYRKIIFERKLEIVLDLLEHIKKTRIQINYRNTETLKIFVGTVSVDRLEIKNLLLNNYFNKEAKIILEAIELRDYVDEIMRFKTNPFMPIEIANSLEFLSMEYFEGVEVKPEYQSEYIKISINKSVKNFKDLKGWYNLGKEISFDTFIKNYLKSLDEIENWINKHSNTEAKLNL</sequence>
<dbReference type="Proteomes" id="UP001460072">
    <property type="component" value="Unassembled WGS sequence"/>
</dbReference>
<feature type="transmembrane region" description="Helical" evidence="1">
    <location>
        <begin position="7"/>
        <end position="26"/>
    </location>
</feature>
<comment type="caution">
    <text evidence="2">The sequence shown here is derived from an EMBL/GenBank/DDBJ whole genome shotgun (WGS) entry which is preliminary data.</text>
</comment>
<keyword evidence="3" id="KW-1185">Reference proteome</keyword>
<keyword evidence="1" id="KW-0812">Transmembrane</keyword>
<proteinExistence type="predicted"/>
<feature type="transmembrane region" description="Helical" evidence="1">
    <location>
        <begin position="38"/>
        <end position="55"/>
    </location>
</feature>
<gene>
    <name evidence="2" type="ORF">WFZ85_05865</name>
</gene>
<dbReference type="EMBL" id="JBCGDO010000005">
    <property type="protein sequence ID" value="MEM0542132.1"/>
    <property type="molecule type" value="Genomic_DNA"/>
</dbReference>
<evidence type="ECO:0000256" key="1">
    <source>
        <dbReference type="SAM" id="Phobius"/>
    </source>
</evidence>